<evidence type="ECO:0000313" key="4">
    <source>
        <dbReference type="Proteomes" id="UP000008068"/>
    </source>
</evidence>
<evidence type="ECO:0000256" key="1">
    <source>
        <dbReference type="SAM" id="Coils"/>
    </source>
</evidence>
<dbReference type="HOGENOM" id="CLU_738153_0_0_1"/>
<keyword evidence="4" id="KW-1185">Reference proteome</keyword>
<name>G0P0D7_CAEBE</name>
<dbReference type="EMBL" id="GL379998">
    <property type="protein sequence ID" value="EGT41701.1"/>
    <property type="molecule type" value="Genomic_DNA"/>
</dbReference>
<evidence type="ECO:0000313" key="3">
    <source>
        <dbReference type="EMBL" id="EGT41701.1"/>
    </source>
</evidence>
<organism evidence="4">
    <name type="scientific">Caenorhabditis brenneri</name>
    <name type="common">Nematode worm</name>
    <dbReference type="NCBI Taxonomy" id="135651"/>
    <lineage>
        <taxon>Eukaryota</taxon>
        <taxon>Metazoa</taxon>
        <taxon>Ecdysozoa</taxon>
        <taxon>Nematoda</taxon>
        <taxon>Chromadorea</taxon>
        <taxon>Rhabditida</taxon>
        <taxon>Rhabditina</taxon>
        <taxon>Rhabditomorpha</taxon>
        <taxon>Rhabditoidea</taxon>
        <taxon>Rhabditidae</taxon>
        <taxon>Peloderinae</taxon>
        <taxon>Caenorhabditis</taxon>
    </lineage>
</organism>
<reference evidence="4" key="1">
    <citation type="submission" date="2011-07" db="EMBL/GenBank/DDBJ databases">
        <authorList>
            <consortium name="Caenorhabditis brenneri Sequencing and Analysis Consortium"/>
            <person name="Wilson R.K."/>
        </authorList>
    </citation>
    <scope>NUCLEOTIDE SEQUENCE [LARGE SCALE GENOMIC DNA]</scope>
    <source>
        <strain evidence="4">PB2801</strain>
    </source>
</reference>
<proteinExistence type="predicted"/>
<dbReference type="Proteomes" id="UP000008068">
    <property type="component" value="Unassembled WGS sequence"/>
</dbReference>
<sequence>MFNNKNYQRQEAIVNSSAKNHIQHLTNERNDLKAQVQRLQADAALSEAKLSNAHAEIHKLETQLKESGEQLIKAQVNQKVSEALNFLYDAKLKNMQAQIDEFDTLTTQAQEFFGKIWREFETQSQNKLNESEGRRIQALEDLKACRSEFESYKTQTEKQFEELENARVKAHQVLIAQQTRCSDLESQMISLTVQAQRAHAESEGLRIQALEDLKACCSEFQCYKTQTEKQIEELENSRVKAHQVLIAHQTRCSELESQMICMTAQAQRAHAASQAIQHSVDREKAAFKDRLKKQLAFFKSQHVEFLAEWEATDKRVKQALIDELVEAVAALPIEPEVPKTPLLQGEAQAADAQASKKRGQAPMKEPQAAKKRRTV</sequence>
<dbReference type="AlphaFoldDB" id="G0P0D7"/>
<evidence type="ECO:0000256" key="2">
    <source>
        <dbReference type="SAM" id="MobiDB-lite"/>
    </source>
</evidence>
<accession>G0P0D7</accession>
<protein>
    <submittedName>
        <fullName evidence="3">Uncharacterized protein</fullName>
    </submittedName>
</protein>
<feature type="region of interest" description="Disordered" evidence="2">
    <location>
        <begin position="339"/>
        <end position="375"/>
    </location>
</feature>
<feature type="coiled-coil region" evidence="1">
    <location>
        <begin position="15"/>
        <end position="77"/>
    </location>
</feature>
<keyword evidence="1" id="KW-0175">Coiled coil</keyword>
<dbReference type="InParanoid" id="G0P0D7"/>
<gene>
    <name evidence="3" type="ORF">CAEBREN_21391</name>
</gene>